<keyword evidence="4" id="KW-0804">Transcription</keyword>
<gene>
    <name evidence="8" type="ORF">GWI33_002472</name>
</gene>
<dbReference type="EMBL" id="JAACXV010000016">
    <property type="protein sequence ID" value="KAF7287091.1"/>
    <property type="molecule type" value="Genomic_DNA"/>
</dbReference>
<feature type="domain" description="Myb/SANT-like DNA-binding" evidence="7">
    <location>
        <begin position="6"/>
        <end position="72"/>
    </location>
</feature>
<evidence type="ECO:0000313" key="8">
    <source>
        <dbReference type="EMBL" id="KAF7287091.1"/>
    </source>
</evidence>
<dbReference type="Proteomes" id="UP000625711">
    <property type="component" value="Unassembled WGS sequence"/>
</dbReference>
<feature type="region of interest" description="Disordered" evidence="6">
    <location>
        <begin position="128"/>
        <end position="156"/>
    </location>
</feature>
<feature type="region of interest" description="Disordered" evidence="6">
    <location>
        <begin position="101"/>
        <end position="120"/>
    </location>
</feature>
<evidence type="ECO:0000256" key="5">
    <source>
        <dbReference type="ARBA" id="ARBA00025466"/>
    </source>
</evidence>
<evidence type="ECO:0000259" key="7">
    <source>
        <dbReference type="Pfam" id="PF13873"/>
    </source>
</evidence>
<accession>A0A834IVW4</accession>
<dbReference type="Pfam" id="PF13873">
    <property type="entry name" value="Myb_DNA-bind_5"/>
    <property type="match status" value="1"/>
</dbReference>
<evidence type="ECO:0000256" key="4">
    <source>
        <dbReference type="ARBA" id="ARBA00023163"/>
    </source>
</evidence>
<feature type="compositionally biased region" description="Low complexity" evidence="6">
    <location>
        <begin position="136"/>
        <end position="150"/>
    </location>
</feature>
<dbReference type="InterPro" id="IPR028002">
    <property type="entry name" value="Myb_DNA-bind_5"/>
</dbReference>
<organism evidence="8 9">
    <name type="scientific">Rhynchophorus ferrugineus</name>
    <name type="common">Red palm weevil</name>
    <name type="synonym">Curculio ferrugineus</name>
    <dbReference type="NCBI Taxonomy" id="354439"/>
    <lineage>
        <taxon>Eukaryota</taxon>
        <taxon>Metazoa</taxon>
        <taxon>Ecdysozoa</taxon>
        <taxon>Arthropoda</taxon>
        <taxon>Hexapoda</taxon>
        <taxon>Insecta</taxon>
        <taxon>Pterygota</taxon>
        <taxon>Neoptera</taxon>
        <taxon>Endopterygota</taxon>
        <taxon>Coleoptera</taxon>
        <taxon>Polyphaga</taxon>
        <taxon>Cucujiformia</taxon>
        <taxon>Curculionidae</taxon>
        <taxon>Dryophthorinae</taxon>
        <taxon>Rhynchophorus</taxon>
    </lineage>
</organism>
<keyword evidence="9" id="KW-1185">Reference proteome</keyword>
<evidence type="ECO:0000256" key="2">
    <source>
        <dbReference type="ARBA" id="ARBA00016807"/>
    </source>
</evidence>
<dbReference type="AlphaFoldDB" id="A0A834IVW4"/>
<keyword evidence="3" id="KW-0805">Transcription regulation</keyword>
<comment type="subunit">
    <text evidence="1">Self-associates forming complexes of several hundred monomers.</text>
</comment>
<name>A0A834IVW4_RHYFE</name>
<reference evidence="8" key="1">
    <citation type="submission" date="2020-08" db="EMBL/GenBank/DDBJ databases">
        <title>Genome sequencing and assembly of the red palm weevil Rhynchophorus ferrugineus.</title>
        <authorList>
            <person name="Dias G.B."/>
            <person name="Bergman C.M."/>
            <person name="Manee M."/>
        </authorList>
    </citation>
    <scope>NUCLEOTIDE SEQUENCE</scope>
    <source>
        <strain evidence="8">AA-2017</strain>
        <tissue evidence="8">Whole larva</tissue>
    </source>
</reference>
<evidence type="ECO:0000256" key="3">
    <source>
        <dbReference type="ARBA" id="ARBA00023015"/>
    </source>
</evidence>
<evidence type="ECO:0000256" key="6">
    <source>
        <dbReference type="SAM" id="MobiDB-lite"/>
    </source>
</evidence>
<comment type="function">
    <text evidence="5">Involved in transvection phenomena (= synapsis-dependent gene expression), where the synaptic pairing of chromosomes carrying genes with which zeste interacts influences the expression of these genes. Zeste binds to DNA and stimulates transcription from a nearby promoter.</text>
</comment>
<comment type="caution">
    <text evidence="8">The sequence shown here is derived from an EMBL/GenBank/DDBJ whole genome shotgun (WGS) entry which is preliminary data.</text>
</comment>
<dbReference type="OrthoDB" id="3066195at2759"/>
<sequence>MSRLRPFTPEEVIFVEALLEKNKDILNTTIGDFEMRKRENECWINIEKEFNSFSDLPRSISMLKKKCRKIKNNEPLLSEESLRSKQKTRNFKKNMLASVVTGPHNDTISRPSDFDEEDDFETSKLLKLTNNERPSSENSEPNSSQENPQQIDNKEEEVIKLMREKQQMELALTKKKSGNIIDIERLIA</sequence>
<evidence type="ECO:0000256" key="1">
    <source>
        <dbReference type="ARBA" id="ARBA00011764"/>
    </source>
</evidence>
<evidence type="ECO:0000313" key="9">
    <source>
        <dbReference type="Proteomes" id="UP000625711"/>
    </source>
</evidence>
<proteinExistence type="predicted"/>
<protein>
    <recommendedName>
        <fullName evidence="2">Regulatory protein zeste</fullName>
    </recommendedName>
</protein>